<feature type="region of interest" description="Disordered" evidence="4">
    <location>
        <begin position="394"/>
        <end position="413"/>
    </location>
</feature>
<organism evidence="7 8">
    <name type="scientific">Toxocara canis</name>
    <name type="common">Canine roundworm</name>
    <dbReference type="NCBI Taxonomy" id="6265"/>
    <lineage>
        <taxon>Eukaryota</taxon>
        <taxon>Metazoa</taxon>
        <taxon>Ecdysozoa</taxon>
        <taxon>Nematoda</taxon>
        <taxon>Chromadorea</taxon>
        <taxon>Rhabditida</taxon>
        <taxon>Spirurina</taxon>
        <taxon>Ascaridomorpha</taxon>
        <taxon>Ascaridoidea</taxon>
        <taxon>Toxocaridae</taxon>
        <taxon>Toxocara</taxon>
    </lineage>
</organism>
<gene>
    <name evidence="7" type="primary">Ndnf</name>
    <name evidence="7" type="ORF">Tcan_10546</name>
</gene>
<dbReference type="AlphaFoldDB" id="A0A0B2V4K3"/>
<proteinExistence type="predicted"/>
<dbReference type="GO" id="GO:0005576">
    <property type="term" value="C:extracellular region"/>
    <property type="evidence" value="ECO:0007669"/>
    <property type="project" value="UniProtKB-SubCell"/>
</dbReference>
<evidence type="ECO:0000259" key="6">
    <source>
        <dbReference type="Pfam" id="PF24354"/>
    </source>
</evidence>
<comment type="subcellular location">
    <subcellularLocation>
        <location evidence="1">Secreted</location>
    </subcellularLocation>
</comment>
<evidence type="ECO:0000256" key="3">
    <source>
        <dbReference type="ARBA" id="ARBA00022737"/>
    </source>
</evidence>
<evidence type="ECO:0000259" key="5">
    <source>
        <dbReference type="Pfam" id="PF19433"/>
    </source>
</evidence>
<reference evidence="7 8" key="1">
    <citation type="submission" date="2014-11" db="EMBL/GenBank/DDBJ databases">
        <title>Genetic blueprint of the zoonotic pathogen Toxocara canis.</title>
        <authorList>
            <person name="Zhu X.-Q."/>
            <person name="Korhonen P.K."/>
            <person name="Cai H."/>
            <person name="Young N.D."/>
            <person name="Nejsum P."/>
            <person name="von Samson-Himmelstjerna G."/>
            <person name="Boag P.R."/>
            <person name="Tan P."/>
            <person name="Li Q."/>
            <person name="Min J."/>
            <person name="Yang Y."/>
            <person name="Wang X."/>
            <person name="Fang X."/>
            <person name="Hall R.S."/>
            <person name="Hofmann A."/>
            <person name="Sternberg P.W."/>
            <person name="Jex A.R."/>
            <person name="Gasser R.B."/>
        </authorList>
    </citation>
    <scope>NUCLEOTIDE SEQUENCE [LARGE SCALE GENOMIC DNA]</scope>
    <source>
        <strain evidence="7">PN_DK_2014</strain>
    </source>
</reference>
<accession>A0A0B2V4K3</accession>
<dbReference type="PANTHER" id="PTHR14619">
    <property type="entry name" value="NEURON-DERIVED NEUROTROPHIC FACTOR"/>
    <property type="match status" value="1"/>
</dbReference>
<evidence type="ECO:0000256" key="1">
    <source>
        <dbReference type="ARBA" id="ARBA00004613"/>
    </source>
</evidence>
<feature type="domain" description="Protein NDNF C-terminal" evidence="5">
    <location>
        <begin position="474"/>
        <end position="578"/>
    </location>
</feature>
<evidence type="ECO:0000256" key="4">
    <source>
        <dbReference type="SAM" id="MobiDB-lite"/>
    </source>
</evidence>
<dbReference type="InterPro" id="IPR045805">
    <property type="entry name" value="NDNF_C"/>
</dbReference>
<dbReference type="Pfam" id="PF24354">
    <property type="entry name" value="NDNF_N"/>
    <property type="match status" value="1"/>
</dbReference>
<sequence length="665" mass="76025">MLKTDDNETFAEGGIFTNQGTVKHLQNRCSLEKPQNTLKFYDPMAPIAPICPIGPSNAQMSSDKLNVIHRITISPVLTFRRLSSREASNEEKRRRMAFISEHNTLSLDQQQLLSDCWRMPSRGMQALVGTFVRFPKLQFNMPGPHYPLWMYVTPCGGSVHWQLFHVQASHDTEQLANVHPKASKFNYLLHARIPPLVEVESNTIAEPLRLLAGEADDKRMSFYSQQLDSESVVLVLSSNAHSTARVFITTRKWRLDEHYPPRPADTTVSFEVANYRRHSEFNDAATVRIKWNIPLEISAMNSNSTKTDRTPLNRYRFCAVVSRKQPDWTICDELGENLESIHCVNQSSNTLDIDNRKGLDITGRRYYVTVFFRDALSGGTSALRPLEIMLADTSAPKEKQKKDRTTKRKDNENRLVDARLQTGKLAGFKGATQSFDFSVRYRGADQRKVLLVLHACDGYIRVAIYRNGRLLRRSDPFSGFRRFVVMNALSGHLTIQIVNDDSKPKLFRLWASTNPERSPYPQLPDDTSIKETRRSCSSTTLQWLKAADLEIRYCLYRRKESVHYVEELVSKHANLCSGRMPETDLIGCYTHFADRRSNVKNASKGYLSIADEYGSDDVDGIIETTVTDLSPNTIYRFDLLAEPVHRAHSQQLPYRTVWVKTRAFC</sequence>
<dbReference type="OrthoDB" id="9872501at2759"/>
<evidence type="ECO:0000313" key="8">
    <source>
        <dbReference type="Proteomes" id="UP000031036"/>
    </source>
</evidence>
<dbReference type="EMBL" id="JPKZ01002587">
    <property type="protein sequence ID" value="KHN75930.1"/>
    <property type="molecule type" value="Genomic_DNA"/>
</dbReference>
<evidence type="ECO:0000313" key="7">
    <source>
        <dbReference type="EMBL" id="KHN75930.1"/>
    </source>
</evidence>
<evidence type="ECO:0000256" key="2">
    <source>
        <dbReference type="ARBA" id="ARBA00022525"/>
    </source>
</evidence>
<feature type="domain" description="Neuron-derived neurotrophic factor N-terminal" evidence="6">
    <location>
        <begin position="136"/>
        <end position="256"/>
    </location>
</feature>
<dbReference type="InterPro" id="IPR056225">
    <property type="entry name" value="NDNF_N"/>
</dbReference>
<dbReference type="PANTHER" id="PTHR14619:SF3">
    <property type="entry name" value="PROTEIN NDNF"/>
    <property type="match status" value="1"/>
</dbReference>
<keyword evidence="2" id="KW-0964">Secreted</keyword>
<dbReference type="Pfam" id="PF19433">
    <property type="entry name" value="NDNF_C"/>
    <property type="match status" value="1"/>
</dbReference>
<name>A0A0B2V4K3_TOXCA</name>
<comment type="caution">
    <text evidence="7">The sequence shown here is derived from an EMBL/GenBank/DDBJ whole genome shotgun (WGS) entry which is preliminary data.</text>
</comment>
<protein>
    <submittedName>
        <fullName evidence="7">Protein NDNF</fullName>
    </submittedName>
</protein>
<dbReference type="Proteomes" id="UP000031036">
    <property type="component" value="Unassembled WGS sequence"/>
</dbReference>
<dbReference type="InterPro" id="IPR019326">
    <property type="entry name" value="NDNF"/>
</dbReference>
<keyword evidence="8" id="KW-1185">Reference proteome</keyword>
<keyword evidence="3" id="KW-0677">Repeat</keyword>
<feature type="compositionally biased region" description="Basic and acidic residues" evidence="4">
    <location>
        <begin position="395"/>
        <end position="413"/>
    </location>
</feature>
<dbReference type="OMA" id="MYVTPCG"/>